<dbReference type="PANTHER" id="PTHR14002">
    <property type="entry name" value="ENDOGLIN/TGF-BETA RECEPTOR TYPE III"/>
    <property type="match status" value="1"/>
</dbReference>
<dbReference type="PANTHER" id="PTHR14002:SF20">
    <property type="entry name" value="ZONA PELLUCIDA-LIKE DOMAIN-CONTAINING PROTEIN 1"/>
    <property type="match status" value="1"/>
</dbReference>
<proteinExistence type="predicted"/>
<dbReference type="InterPro" id="IPR001507">
    <property type="entry name" value="ZP_dom"/>
</dbReference>
<dbReference type="InterPro" id="IPR048290">
    <property type="entry name" value="ZP_chr"/>
</dbReference>
<dbReference type="InterPro" id="IPR042235">
    <property type="entry name" value="ZP-C_dom"/>
</dbReference>
<dbReference type="AlphaFoldDB" id="A0AAV1FTR4"/>
<dbReference type="EMBL" id="OY660872">
    <property type="protein sequence ID" value="CAJ1063818.1"/>
    <property type="molecule type" value="Genomic_DNA"/>
</dbReference>
<name>A0AAV1FTR4_XYRNO</name>
<evidence type="ECO:0000256" key="3">
    <source>
        <dbReference type="ARBA" id="ARBA00023180"/>
    </source>
</evidence>
<organism evidence="5 6">
    <name type="scientific">Xyrichtys novacula</name>
    <name type="common">Pearly razorfish</name>
    <name type="synonym">Hemipteronotus novacula</name>
    <dbReference type="NCBI Taxonomy" id="13765"/>
    <lineage>
        <taxon>Eukaryota</taxon>
        <taxon>Metazoa</taxon>
        <taxon>Chordata</taxon>
        <taxon>Craniata</taxon>
        <taxon>Vertebrata</taxon>
        <taxon>Euteleostomi</taxon>
        <taxon>Actinopterygii</taxon>
        <taxon>Neopterygii</taxon>
        <taxon>Teleostei</taxon>
        <taxon>Neoteleostei</taxon>
        <taxon>Acanthomorphata</taxon>
        <taxon>Eupercaria</taxon>
        <taxon>Labriformes</taxon>
        <taxon>Labridae</taxon>
        <taxon>Xyrichtys</taxon>
    </lineage>
</organism>
<dbReference type="Proteomes" id="UP001178508">
    <property type="component" value="Chromosome 9"/>
</dbReference>
<dbReference type="Pfam" id="PF00100">
    <property type="entry name" value="Zona_pellucida"/>
    <property type="match status" value="1"/>
</dbReference>
<evidence type="ECO:0000256" key="1">
    <source>
        <dbReference type="ARBA" id="ARBA00022729"/>
    </source>
</evidence>
<reference evidence="5" key="1">
    <citation type="submission" date="2023-08" db="EMBL/GenBank/DDBJ databases">
        <authorList>
            <person name="Alioto T."/>
            <person name="Alioto T."/>
            <person name="Gomez Garrido J."/>
        </authorList>
    </citation>
    <scope>NUCLEOTIDE SEQUENCE</scope>
</reference>
<gene>
    <name evidence="5" type="ORF">XNOV1_A017098</name>
</gene>
<evidence type="ECO:0000259" key="4">
    <source>
        <dbReference type="PROSITE" id="PS51034"/>
    </source>
</evidence>
<dbReference type="Gene3D" id="2.60.40.4100">
    <property type="entry name" value="Zona pellucida, ZP-C domain"/>
    <property type="match status" value="1"/>
</dbReference>
<keyword evidence="2" id="KW-1015">Disulfide bond</keyword>
<evidence type="ECO:0000256" key="2">
    <source>
        <dbReference type="ARBA" id="ARBA00023157"/>
    </source>
</evidence>
<protein>
    <submittedName>
        <fullName evidence="5">Deleted in malignant brain tumors 1 protein-like</fullName>
    </submittedName>
</protein>
<keyword evidence="6" id="KW-1185">Reference proteome</keyword>
<dbReference type="PROSITE" id="PS51034">
    <property type="entry name" value="ZP_2"/>
    <property type="match status" value="1"/>
</dbReference>
<dbReference type="InterPro" id="IPR055355">
    <property type="entry name" value="ZP-C"/>
</dbReference>
<dbReference type="PRINTS" id="PR00023">
    <property type="entry name" value="ZPELLUCIDA"/>
</dbReference>
<keyword evidence="3" id="KW-0325">Glycoprotein</keyword>
<keyword evidence="1" id="KW-0732">Signal</keyword>
<feature type="domain" description="ZP" evidence="4">
    <location>
        <begin position="1"/>
        <end position="127"/>
    </location>
</feature>
<accession>A0AAV1FTR4</accession>
<evidence type="ECO:0000313" key="6">
    <source>
        <dbReference type="Proteomes" id="UP001178508"/>
    </source>
</evidence>
<sequence>MSLYRNSAYTVTYPSGRVSLPVGSPLYIGVVVPGRDPSFVVVLDNCYASHSPSSHDPRQYPLIRNKCPVDSRRVFVTENGRSSHARFTAMLFLPDNSREIYLHCNLSLCDQRRSICVPFCARRRNRSVSNSDAMESLTIGPVVWEKSAE</sequence>
<evidence type="ECO:0000313" key="5">
    <source>
        <dbReference type="EMBL" id="CAJ1063818.1"/>
    </source>
</evidence>